<dbReference type="Gene3D" id="1.10.10.10">
    <property type="entry name" value="Winged helix-like DNA-binding domain superfamily/Winged helix DNA-binding domain"/>
    <property type="match status" value="1"/>
</dbReference>
<evidence type="ECO:0000259" key="4">
    <source>
        <dbReference type="PROSITE" id="PS51755"/>
    </source>
</evidence>
<dbReference type="Gene3D" id="3.40.50.10090">
    <property type="match status" value="2"/>
</dbReference>
<dbReference type="HOGENOM" id="CLU_011276_9_1_11"/>
<dbReference type="EMBL" id="CP002299">
    <property type="protein sequence ID" value="ADP82508.1"/>
    <property type="molecule type" value="Genomic_DNA"/>
</dbReference>
<dbReference type="SUPFAM" id="SSF46894">
    <property type="entry name" value="C-terminal effector domain of the bipartite response regulators"/>
    <property type="match status" value="1"/>
</dbReference>
<dbReference type="RefSeq" id="WP_013425626.1">
    <property type="nucleotide sequence ID" value="NC_014666.1"/>
</dbReference>
<evidence type="ECO:0000256" key="3">
    <source>
        <dbReference type="SAM" id="MobiDB-lite"/>
    </source>
</evidence>
<dbReference type="eggNOG" id="COG0745">
    <property type="taxonomic scope" value="Bacteria"/>
</dbReference>
<dbReference type="AlphaFoldDB" id="E3IVK2"/>
<dbReference type="InterPro" id="IPR001867">
    <property type="entry name" value="OmpR/PhoB-type_DNA-bd"/>
</dbReference>
<dbReference type="InterPro" id="IPR036108">
    <property type="entry name" value="4pyrrol_syn_uPrphyn_synt_sf"/>
</dbReference>
<dbReference type="GO" id="GO:0004852">
    <property type="term" value="F:uroporphyrinogen-III synthase activity"/>
    <property type="evidence" value="ECO:0007669"/>
    <property type="project" value="InterPro"/>
</dbReference>
<dbReference type="eggNOG" id="COG1587">
    <property type="taxonomic scope" value="Bacteria"/>
</dbReference>
<dbReference type="Pfam" id="PF00486">
    <property type="entry name" value="Trans_reg_C"/>
    <property type="match status" value="1"/>
</dbReference>
<dbReference type="SMART" id="SM00862">
    <property type="entry name" value="Trans_reg_C"/>
    <property type="match status" value="1"/>
</dbReference>
<evidence type="ECO:0000313" key="6">
    <source>
        <dbReference type="Proteomes" id="UP000002484"/>
    </source>
</evidence>
<feature type="DNA-binding region" description="OmpR/PhoB-type" evidence="2">
    <location>
        <begin position="290"/>
        <end position="384"/>
    </location>
</feature>
<dbReference type="KEGG" id="fri:FraEuI1c_4515"/>
<dbReference type="GO" id="GO:0000160">
    <property type="term" value="P:phosphorelay signal transduction system"/>
    <property type="evidence" value="ECO:0007669"/>
    <property type="project" value="InterPro"/>
</dbReference>
<dbReference type="InterPro" id="IPR039793">
    <property type="entry name" value="UROS/Hem4"/>
</dbReference>
<accession>E3IVK2</accession>
<proteinExistence type="predicted"/>
<feature type="domain" description="OmpR/PhoB-type" evidence="4">
    <location>
        <begin position="290"/>
        <end position="384"/>
    </location>
</feature>
<dbReference type="PANTHER" id="PTHR40082">
    <property type="entry name" value="BLR5956 PROTEIN"/>
    <property type="match status" value="1"/>
</dbReference>
<dbReference type="STRING" id="298654.FraEuI1c_4515"/>
<dbReference type="InterPro" id="IPR016032">
    <property type="entry name" value="Sig_transdc_resp-reg_C-effctor"/>
</dbReference>
<dbReference type="PROSITE" id="PS51755">
    <property type="entry name" value="OMPR_PHOB"/>
    <property type="match status" value="1"/>
</dbReference>
<dbReference type="SUPFAM" id="SSF69618">
    <property type="entry name" value="HemD-like"/>
    <property type="match status" value="1"/>
</dbReference>
<gene>
    <name evidence="5" type="ordered locus">FraEuI1c_4515</name>
</gene>
<evidence type="ECO:0000256" key="1">
    <source>
        <dbReference type="ARBA" id="ARBA00023125"/>
    </source>
</evidence>
<organism evidence="5 6">
    <name type="scientific">Pseudofrankia inefficax (strain DSM 45817 / CECT 9037 / DDB 130130 / EuI1c)</name>
    <name type="common">Frankia inefficax</name>
    <dbReference type="NCBI Taxonomy" id="298654"/>
    <lineage>
        <taxon>Bacteria</taxon>
        <taxon>Bacillati</taxon>
        <taxon>Actinomycetota</taxon>
        <taxon>Actinomycetes</taxon>
        <taxon>Frankiales</taxon>
        <taxon>Frankiaceae</taxon>
        <taxon>Pseudofrankia</taxon>
    </lineage>
</organism>
<keyword evidence="6" id="KW-1185">Reference proteome</keyword>
<dbReference type="GO" id="GO:0003677">
    <property type="term" value="F:DNA binding"/>
    <property type="evidence" value="ECO:0007669"/>
    <property type="project" value="UniProtKB-UniRule"/>
</dbReference>
<evidence type="ECO:0000256" key="2">
    <source>
        <dbReference type="PROSITE-ProRule" id="PRU01091"/>
    </source>
</evidence>
<dbReference type="NCBIfam" id="NF005568">
    <property type="entry name" value="PRK07239.1"/>
    <property type="match status" value="1"/>
</dbReference>
<dbReference type="InParanoid" id="E3IVK2"/>
<dbReference type="OrthoDB" id="213853at2"/>
<protein>
    <submittedName>
        <fullName evidence="5">Uroporphyrinogen III synthase HEM4</fullName>
    </submittedName>
</protein>
<dbReference type="PANTHER" id="PTHR40082:SF1">
    <property type="entry name" value="BLR5956 PROTEIN"/>
    <property type="match status" value="1"/>
</dbReference>
<dbReference type="InterPro" id="IPR036388">
    <property type="entry name" value="WH-like_DNA-bd_sf"/>
</dbReference>
<dbReference type="Proteomes" id="UP000002484">
    <property type="component" value="Chromosome"/>
</dbReference>
<evidence type="ECO:0000313" key="5">
    <source>
        <dbReference type="EMBL" id="ADP82508.1"/>
    </source>
</evidence>
<dbReference type="Pfam" id="PF02602">
    <property type="entry name" value="HEM4"/>
    <property type="match status" value="1"/>
</dbReference>
<dbReference type="GO" id="GO:0006355">
    <property type="term" value="P:regulation of DNA-templated transcription"/>
    <property type="evidence" value="ECO:0007669"/>
    <property type="project" value="InterPro"/>
</dbReference>
<dbReference type="CDD" id="cd06578">
    <property type="entry name" value="HemD"/>
    <property type="match status" value="1"/>
</dbReference>
<dbReference type="FunCoup" id="E3IVK2">
    <property type="interactions" value="120"/>
</dbReference>
<keyword evidence="1 2" id="KW-0238">DNA-binding</keyword>
<feature type="region of interest" description="Disordered" evidence="3">
    <location>
        <begin position="1"/>
        <end position="20"/>
    </location>
</feature>
<sequence length="398" mass="41914">MTPAATDAGPTAETSPAEPLEPLAGYTIGITAARRRKELGAALERRGAKVVYAPAIQIVPLADDSELLQATERCLAAPLDVVVATTGIGFRGWMDAAETWGLAEKLTEAVDAATVLARGPKARGAIRAGGLRETWSPESESSSEVLDYLMSGDDLSGKRIAVQLHGEPLRDLVDTLRLAGADVIEVPVYRWVPPDDPAPLYRLLDTVATGGVDAVAFTSAPAAVSFLQTADQRDCGPAVRAALRGPVLAACVGPVTAGPLVREDIPVVQPGRSRLGALAREIVEQVPARQGQLVPAAGHLLDVRGHAVAVDGRLVPLSSASMALLRQLIARPGQVVSRRDLLGLTPGDGGDEHAVEVAVGRLRAALGDPRIVLTVVKRGYRLAYEPERASSRDGHWRY</sequence>
<dbReference type="CDD" id="cd00383">
    <property type="entry name" value="trans_reg_C"/>
    <property type="match status" value="1"/>
</dbReference>
<name>E3IVK2_PSEI1</name>
<reference evidence="5 6" key="1">
    <citation type="submission" date="2010-10" db="EMBL/GenBank/DDBJ databases">
        <title>Complete sequence of Frankia sp. EuI1c.</title>
        <authorList>
            <consortium name="US DOE Joint Genome Institute"/>
            <person name="Lucas S."/>
            <person name="Copeland A."/>
            <person name="Lapidus A."/>
            <person name="Cheng J.-F."/>
            <person name="Bruce D."/>
            <person name="Goodwin L."/>
            <person name="Pitluck S."/>
            <person name="Chertkov O."/>
            <person name="Detter J.C."/>
            <person name="Han C."/>
            <person name="Tapia R."/>
            <person name="Land M."/>
            <person name="Hauser L."/>
            <person name="Jeffries C."/>
            <person name="Kyrpides N."/>
            <person name="Ivanova N."/>
            <person name="Mikhailova N."/>
            <person name="Beauchemin N."/>
            <person name="Sen A."/>
            <person name="Sur S.A."/>
            <person name="Gtari M."/>
            <person name="Wall L."/>
            <person name="Tisa L."/>
            <person name="Woyke T."/>
        </authorList>
    </citation>
    <scope>NUCLEOTIDE SEQUENCE [LARGE SCALE GENOMIC DNA]</scope>
    <source>
        <strain evidence="6">DSM 45817 / CECT 9037 / EuI1c</strain>
    </source>
</reference>
<dbReference type="InterPro" id="IPR003754">
    <property type="entry name" value="4pyrrol_synth_uPrphyn_synth"/>
</dbReference>
<dbReference type="GO" id="GO:0006780">
    <property type="term" value="P:uroporphyrinogen III biosynthetic process"/>
    <property type="evidence" value="ECO:0007669"/>
    <property type="project" value="InterPro"/>
</dbReference>